<dbReference type="Proteomes" id="UP000827872">
    <property type="component" value="Linkage Group LG05"/>
</dbReference>
<dbReference type="EMBL" id="CM037618">
    <property type="protein sequence ID" value="KAH7999470.1"/>
    <property type="molecule type" value="Genomic_DNA"/>
</dbReference>
<proteinExistence type="predicted"/>
<sequence length="125" mass="14269">MRWLRVARFNGLWLMVSWASSVLVLTLGCWGLATAGATLHEQHASAGTAAATTSSQVPLDWLLTDRGPFHRAPEYADFMDRYRQGFTTRYRIYRRVLFLTWDTCTGIRKELAVIIRGLQMAWTST</sequence>
<accession>A0ACB8F298</accession>
<name>A0ACB8F298_9SAUR</name>
<evidence type="ECO:0000313" key="1">
    <source>
        <dbReference type="EMBL" id="KAH7999470.1"/>
    </source>
</evidence>
<keyword evidence="2" id="KW-1185">Reference proteome</keyword>
<comment type="caution">
    <text evidence="1">The sequence shown here is derived from an EMBL/GenBank/DDBJ whole genome shotgun (WGS) entry which is preliminary data.</text>
</comment>
<gene>
    <name evidence="1" type="ORF">K3G42_011159</name>
</gene>
<reference evidence="1" key="1">
    <citation type="submission" date="2021-08" db="EMBL/GenBank/DDBJ databases">
        <title>The first chromosome-level gecko genome reveals the dynamic sex chromosomes of Neotropical dwarf geckos (Sphaerodactylidae: Sphaerodactylus).</title>
        <authorList>
            <person name="Pinto B.J."/>
            <person name="Keating S.E."/>
            <person name="Gamble T."/>
        </authorList>
    </citation>
    <scope>NUCLEOTIDE SEQUENCE</scope>
    <source>
        <strain evidence="1">TG3544</strain>
    </source>
</reference>
<evidence type="ECO:0000313" key="2">
    <source>
        <dbReference type="Proteomes" id="UP000827872"/>
    </source>
</evidence>
<organism evidence="1 2">
    <name type="scientific">Sphaerodactylus townsendi</name>
    <dbReference type="NCBI Taxonomy" id="933632"/>
    <lineage>
        <taxon>Eukaryota</taxon>
        <taxon>Metazoa</taxon>
        <taxon>Chordata</taxon>
        <taxon>Craniata</taxon>
        <taxon>Vertebrata</taxon>
        <taxon>Euteleostomi</taxon>
        <taxon>Lepidosauria</taxon>
        <taxon>Squamata</taxon>
        <taxon>Bifurcata</taxon>
        <taxon>Gekkota</taxon>
        <taxon>Sphaerodactylidae</taxon>
        <taxon>Sphaerodactylus</taxon>
    </lineage>
</organism>
<protein>
    <submittedName>
        <fullName evidence="1">Uncharacterized protein</fullName>
    </submittedName>
</protein>